<accession>A0A0M1N2Z5</accession>
<proteinExistence type="predicted"/>
<dbReference type="AlphaFoldDB" id="A0A0M1N2Z5"/>
<gene>
    <name evidence="1" type="ORF">AM231_27605</name>
</gene>
<protein>
    <submittedName>
        <fullName evidence="1">Uncharacterized protein</fullName>
    </submittedName>
</protein>
<organism evidence="1 2">
    <name type="scientific">Paenibacillus solani</name>
    <dbReference type="NCBI Taxonomy" id="1705565"/>
    <lineage>
        <taxon>Bacteria</taxon>
        <taxon>Bacillati</taxon>
        <taxon>Bacillota</taxon>
        <taxon>Bacilli</taxon>
        <taxon>Bacillales</taxon>
        <taxon>Paenibacillaceae</taxon>
        <taxon>Paenibacillus</taxon>
    </lineage>
</organism>
<dbReference type="Proteomes" id="UP000036932">
    <property type="component" value="Unassembled WGS sequence"/>
</dbReference>
<dbReference type="EMBL" id="LIUT01000008">
    <property type="protein sequence ID" value="KOR76375.1"/>
    <property type="molecule type" value="Genomic_DNA"/>
</dbReference>
<evidence type="ECO:0000313" key="1">
    <source>
        <dbReference type="EMBL" id="KOR76375.1"/>
    </source>
</evidence>
<sequence>MSILQNDILLCFICQKIEHTEYRNKCNAGWAKTVKRHSFLQWHVYNNRGFAPWFSLQWHLLQSAIREKKA</sequence>
<keyword evidence="2" id="KW-1185">Reference proteome</keyword>
<name>A0A0M1N2Z5_9BACL</name>
<dbReference type="PATRIC" id="fig|1705565.3.peg.1757"/>
<evidence type="ECO:0000313" key="2">
    <source>
        <dbReference type="Proteomes" id="UP000036932"/>
    </source>
</evidence>
<comment type="caution">
    <text evidence="1">The sequence shown here is derived from an EMBL/GenBank/DDBJ whole genome shotgun (WGS) entry which is preliminary data.</text>
</comment>
<reference evidence="2" key="1">
    <citation type="submission" date="2015-08" db="EMBL/GenBank/DDBJ databases">
        <title>Genome sequencing project for genomic taxonomy and phylogenomics of Bacillus-like bacteria.</title>
        <authorList>
            <person name="Liu B."/>
            <person name="Wang J."/>
            <person name="Zhu Y."/>
            <person name="Liu G."/>
            <person name="Chen Q."/>
            <person name="Chen Z."/>
            <person name="Lan J."/>
            <person name="Che J."/>
            <person name="Ge C."/>
            <person name="Shi H."/>
            <person name="Pan Z."/>
            <person name="Liu X."/>
        </authorList>
    </citation>
    <scope>NUCLEOTIDE SEQUENCE [LARGE SCALE GENOMIC DNA]</scope>
    <source>
        <strain evidence="2">FJAT-22460</strain>
    </source>
</reference>